<feature type="compositionally biased region" description="Basic and acidic residues" evidence="1">
    <location>
        <begin position="84"/>
        <end position="99"/>
    </location>
</feature>
<keyword evidence="2" id="KW-0812">Transmembrane</keyword>
<dbReference type="EMBL" id="JAHXZJ010000001">
    <property type="protein sequence ID" value="KAH0568494.1"/>
    <property type="molecule type" value="Genomic_DNA"/>
</dbReference>
<organism evidence="3 4">
    <name type="scientific">Cotesia glomerata</name>
    <name type="common">Lepidopteran parasitic wasp</name>
    <name type="synonym">Apanteles glomeratus</name>
    <dbReference type="NCBI Taxonomy" id="32391"/>
    <lineage>
        <taxon>Eukaryota</taxon>
        <taxon>Metazoa</taxon>
        <taxon>Ecdysozoa</taxon>
        <taxon>Arthropoda</taxon>
        <taxon>Hexapoda</taxon>
        <taxon>Insecta</taxon>
        <taxon>Pterygota</taxon>
        <taxon>Neoptera</taxon>
        <taxon>Endopterygota</taxon>
        <taxon>Hymenoptera</taxon>
        <taxon>Apocrita</taxon>
        <taxon>Ichneumonoidea</taxon>
        <taxon>Braconidae</taxon>
        <taxon>Microgastrinae</taxon>
        <taxon>Cotesia</taxon>
    </lineage>
</organism>
<feature type="region of interest" description="Disordered" evidence="1">
    <location>
        <begin position="1"/>
        <end position="27"/>
    </location>
</feature>
<dbReference type="AlphaFoldDB" id="A0AAV7JAD0"/>
<feature type="region of interest" description="Disordered" evidence="1">
    <location>
        <begin position="84"/>
        <end position="105"/>
    </location>
</feature>
<evidence type="ECO:0000313" key="3">
    <source>
        <dbReference type="EMBL" id="KAH0568494.1"/>
    </source>
</evidence>
<evidence type="ECO:0000256" key="2">
    <source>
        <dbReference type="SAM" id="Phobius"/>
    </source>
</evidence>
<protein>
    <submittedName>
        <fullName evidence="3">Uncharacterized protein</fullName>
    </submittedName>
</protein>
<keyword evidence="4" id="KW-1185">Reference proteome</keyword>
<comment type="caution">
    <text evidence="3">The sequence shown here is derived from an EMBL/GenBank/DDBJ whole genome shotgun (WGS) entry which is preliminary data.</text>
</comment>
<reference evidence="3 4" key="1">
    <citation type="journal article" date="2021" name="J. Hered.">
        <title>A chromosome-level genome assembly of the parasitoid wasp, Cotesia glomerata (Hymenoptera: Braconidae).</title>
        <authorList>
            <person name="Pinto B.J."/>
            <person name="Weis J.J."/>
            <person name="Gamble T."/>
            <person name="Ode P.J."/>
            <person name="Paul R."/>
            <person name="Zaspel J.M."/>
        </authorList>
    </citation>
    <scope>NUCLEOTIDE SEQUENCE [LARGE SCALE GENOMIC DNA]</scope>
    <source>
        <strain evidence="3">CgM1</strain>
    </source>
</reference>
<dbReference type="Proteomes" id="UP000826195">
    <property type="component" value="Unassembled WGS sequence"/>
</dbReference>
<accession>A0AAV7JAD0</accession>
<gene>
    <name evidence="3" type="ORF">KQX54_021078</name>
</gene>
<name>A0AAV7JAD0_COTGL</name>
<proteinExistence type="predicted"/>
<feature type="transmembrane region" description="Helical" evidence="2">
    <location>
        <begin position="129"/>
        <end position="147"/>
    </location>
</feature>
<keyword evidence="2" id="KW-1133">Transmembrane helix</keyword>
<sequence length="163" mass="18763">METGRTRRWGKESNKIGDSLLSGEPSLRSASRDFIPGESLGGVIHAIATRSTVERSAPLSRPSSGSWDLAGELRLWTEVKLKSKRVEQRGENSPKRRQDIYGPQEEEATKLPRKWLHHTRQFVYSSSEVRVYYLLFTSSFSFMYLYICGEMVWHVPNIQHLCM</sequence>
<evidence type="ECO:0000313" key="4">
    <source>
        <dbReference type="Proteomes" id="UP000826195"/>
    </source>
</evidence>
<keyword evidence="2" id="KW-0472">Membrane</keyword>
<evidence type="ECO:0000256" key="1">
    <source>
        <dbReference type="SAM" id="MobiDB-lite"/>
    </source>
</evidence>